<dbReference type="Proteomes" id="UP000619761">
    <property type="component" value="Unassembled WGS sequence"/>
</dbReference>
<name>A0ABQ3AVB8_9GAMM</name>
<reference evidence="3" key="1">
    <citation type="journal article" date="2019" name="Int. J. Syst. Evol. Microbiol.">
        <title>The Global Catalogue of Microorganisms (GCM) 10K type strain sequencing project: providing services to taxonomists for standard genome sequencing and annotation.</title>
        <authorList>
            <consortium name="The Broad Institute Genomics Platform"/>
            <consortium name="The Broad Institute Genome Sequencing Center for Infectious Disease"/>
            <person name="Wu L."/>
            <person name="Ma J."/>
        </authorList>
    </citation>
    <scope>NUCLEOTIDE SEQUENCE [LARGE SCALE GENOMIC DNA]</scope>
    <source>
        <strain evidence="3">KCTC 32239</strain>
    </source>
</reference>
<comment type="caution">
    <text evidence="2">The sequence shown here is derived from an EMBL/GenBank/DDBJ whole genome shotgun (WGS) entry which is preliminary data.</text>
</comment>
<feature type="transmembrane region" description="Helical" evidence="1">
    <location>
        <begin position="67"/>
        <end position="87"/>
    </location>
</feature>
<feature type="transmembrane region" description="Helical" evidence="1">
    <location>
        <begin position="12"/>
        <end position="33"/>
    </location>
</feature>
<gene>
    <name evidence="2" type="ORF">GCM10011613_10220</name>
</gene>
<organism evidence="2 3">
    <name type="scientific">Cellvibrio zantedeschiae</name>
    <dbReference type="NCBI Taxonomy" id="1237077"/>
    <lineage>
        <taxon>Bacteria</taxon>
        <taxon>Pseudomonadati</taxon>
        <taxon>Pseudomonadota</taxon>
        <taxon>Gammaproteobacteria</taxon>
        <taxon>Cellvibrionales</taxon>
        <taxon>Cellvibrionaceae</taxon>
        <taxon>Cellvibrio</taxon>
    </lineage>
</organism>
<sequence length="142" mass="16078">MEMTVTTPSLLFPAISLLLLAYTNRFVVLTNVIRQLSNLENATSMVLVRRQIDNLRLRIQVIRRMQAFGVLSFVLCTLSMFALLMQWSVAGQLLFANSLILLVISLMFSFYEVNISTEAINIELEKFDARVSEVEQADGKAD</sequence>
<proteinExistence type="predicted"/>
<dbReference type="Pfam" id="PF11026">
    <property type="entry name" value="DUF2721"/>
    <property type="match status" value="1"/>
</dbReference>
<dbReference type="EMBL" id="BMYZ01000001">
    <property type="protein sequence ID" value="GGY67960.1"/>
    <property type="molecule type" value="Genomic_DNA"/>
</dbReference>
<evidence type="ECO:0000256" key="1">
    <source>
        <dbReference type="SAM" id="Phobius"/>
    </source>
</evidence>
<dbReference type="InterPro" id="IPR021279">
    <property type="entry name" value="DUF2721"/>
</dbReference>
<dbReference type="RefSeq" id="WP_189416464.1">
    <property type="nucleotide sequence ID" value="NZ_BMYZ01000001.1"/>
</dbReference>
<accession>A0ABQ3AVB8</accession>
<feature type="transmembrane region" description="Helical" evidence="1">
    <location>
        <begin position="93"/>
        <end position="111"/>
    </location>
</feature>
<evidence type="ECO:0000313" key="2">
    <source>
        <dbReference type="EMBL" id="GGY67960.1"/>
    </source>
</evidence>
<protein>
    <submittedName>
        <fullName evidence="2">DUF2721 domain-containing protein</fullName>
    </submittedName>
</protein>
<keyword evidence="1" id="KW-0812">Transmembrane</keyword>
<keyword evidence="1" id="KW-0472">Membrane</keyword>
<keyword evidence="1" id="KW-1133">Transmembrane helix</keyword>
<evidence type="ECO:0000313" key="3">
    <source>
        <dbReference type="Proteomes" id="UP000619761"/>
    </source>
</evidence>
<keyword evidence="3" id="KW-1185">Reference proteome</keyword>